<evidence type="ECO:0000313" key="6">
    <source>
        <dbReference type="Proteomes" id="UP000243535"/>
    </source>
</evidence>
<evidence type="ECO:0000256" key="2">
    <source>
        <dbReference type="SAM" id="Coils"/>
    </source>
</evidence>
<keyword evidence="3" id="KW-0472">Membrane</keyword>
<dbReference type="AlphaFoldDB" id="A0A0K6GTP1"/>
<protein>
    <submittedName>
        <fullName evidence="5">Phage tail tape measure protein, TP901 family, core region</fullName>
    </submittedName>
</protein>
<accession>A0A0K6GTP1</accession>
<keyword evidence="3" id="KW-0812">Transmembrane</keyword>
<feature type="coiled-coil region" evidence="2">
    <location>
        <begin position="137"/>
        <end position="172"/>
    </location>
</feature>
<sequence>MSSIRNLKLEVILSAIDKATRPIKAVMGSSSGLSKQLKETKDRLKDLNKAQEQINQFRDISKGAAVTANQMKAAQQRVKELKQAMSETLTPSKELKREFEEAKKASSELKVRHGYLIEKQQRLRDSLKAAGIDTRKLTDAQRTLKSQSEELNRSLEAQQKRLEAVSKRMNQMHVARSRYERSLETRDRIAGAGASMMAAGATTGAAVTVPISAYAQAEDAAMQLRVSMMEKGGKVKREYADIVALAERLGNRLPGTTADFQEMMTTLNRQGMSAKAVLGGVGEAAAYLGVQLKLPYSQAAEYAAKMQDATGALEKDMMGVMDTIQRTYQVGVDPGNMVAGFAKLAPVLDMIKQKGLAGAQAMAPLLAMADQASLVGESAGNAYRKVFQRSMDAKRIAKGNLLAKNAGIQLDFTNGKGEFGGLDKMFNQLAQLKKLNTQQRNAVIAEIWGDDAETLQALNVMIDKGQTGYREMQQKMANQAALQERVNAQLGTLKNLWDAATGTFTNAMVRFGEAIAPELKALTEWIANISERLGNWAKENPELANTLMKIAGITAIVLTALGGLAIGIAGVLGPFLAARFAMSMLGIQFSSGIGVMGKLGGAISMLGRVIGFVGRLFLMNPIGLAITAIATGAYLIWRNWDTIGPKFSALWDGIAAGASRMWNGFMSVASRAFTGVSSAASSVWATIKQAFSGGILGVSQLIINWSPLGLFYQAFAAVMSYFGVSMPAKFTDFGRNLLQGLVNGITSSMGAVKAAITGVGEATIGWFKEKLGIHSPSRVFAALGGFTMEGLHQGIENGQGGPLSAVMNVAKRLTAAGAGIAIGAASGLAGAVTMDTRPPISAARPAATASAASPINITINAAPGMNEQQLAQLVAREVERIQRQAAARSRSRLTDKD</sequence>
<feature type="transmembrane region" description="Helical" evidence="3">
    <location>
        <begin position="616"/>
        <end position="637"/>
    </location>
</feature>
<feature type="coiled-coil region" evidence="2">
    <location>
        <begin position="30"/>
        <end position="112"/>
    </location>
</feature>
<evidence type="ECO:0000256" key="3">
    <source>
        <dbReference type="SAM" id="Phobius"/>
    </source>
</evidence>
<organism evidence="5 6">
    <name type="scientific">Gulbenkiania indica</name>
    <dbReference type="NCBI Taxonomy" id="375574"/>
    <lineage>
        <taxon>Bacteria</taxon>
        <taxon>Pseudomonadati</taxon>
        <taxon>Pseudomonadota</taxon>
        <taxon>Betaproteobacteria</taxon>
        <taxon>Neisseriales</taxon>
        <taxon>Chromobacteriaceae</taxon>
        <taxon>Gulbenkiania</taxon>
    </lineage>
</organism>
<keyword evidence="3" id="KW-1133">Transmembrane helix</keyword>
<reference evidence="6" key="1">
    <citation type="submission" date="2015-08" db="EMBL/GenBank/DDBJ databases">
        <authorList>
            <person name="Varghese N."/>
        </authorList>
    </citation>
    <scope>NUCLEOTIDE SEQUENCE [LARGE SCALE GENOMIC DNA]</scope>
    <source>
        <strain evidence="6">DSM 17901</strain>
    </source>
</reference>
<feature type="transmembrane region" description="Helical" evidence="3">
    <location>
        <begin position="589"/>
        <end position="610"/>
    </location>
</feature>
<dbReference type="PANTHER" id="PTHR37813">
    <property type="entry name" value="FELS-2 PROPHAGE PROTEIN"/>
    <property type="match status" value="1"/>
</dbReference>
<keyword evidence="1" id="KW-1188">Viral release from host cell</keyword>
<keyword evidence="2" id="KW-0175">Coiled coil</keyword>
<dbReference type="InterPro" id="IPR010090">
    <property type="entry name" value="Phage_tape_meas"/>
</dbReference>
<feature type="transmembrane region" description="Helical" evidence="3">
    <location>
        <begin position="550"/>
        <end position="577"/>
    </location>
</feature>
<dbReference type="Gene3D" id="1.10.287.1490">
    <property type="match status" value="1"/>
</dbReference>
<dbReference type="STRING" id="375574.GCA_001418035_00717"/>
<dbReference type="Pfam" id="PF10145">
    <property type="entry name" value="PhageMin_Tail"/>
    <property type="match status" value="1"/>
</dbReference>
<evidence type="ECO:0000259" key="4">
    <source>
        <dbReference type="Pfam" id="PF10145"/>
    </source>
</evidence>
<dbReference type="Proteomes" id="UP000243535">
    <property type="component" value="Unassembled WGS sequence"/>
</dbReference>
<dbReference type="RefSeq" id="WP_055433449.1">
    <property type="nucleotide sequence ID" value="NZ_CYHA01000002.1"/>
</dbReference>
<evidence type="ECO:0000313" key="5">
    <source>
        <dbReference type="EMBL" id="CUA82071.1"/>
    </source>
</evidence>
<dbReference type="EMBL" id="CYHA01000002">
    <property type="protein sequence ID" value="CUA82071.1"/>
    <property type="molecule type" value="Genomic_DNA"/>
</dbReference>
<feature type="domain" description="Phage tail tape measure protein" evidence="4">
    <location>
        <begin position="245"/>
        <end position="449"/>
    </location>
</feature>
<keyword evidence="6" id="KW-1185">Reference proteome</keyword>
<dbReference type="NCBIfam" id="TIGR01760">
    <property type="entry name" value="tape_meas_TP901"/>
    <property type="match status" value="1"/>
</dbReference>
<evidence type="ECO:0000256" key="1">
    <source>
        <dbReference type="ARBA" id="ARBA00022612"/>
    </source>
</evidence>
<dbReference type="PANTHER" id="PTHR37813:SF1">
    <property type="entry name" value="FELS-2 PROPHAGE PROTEIN"/>
    <property type="match status" value="1"/>
</dbReference>
<gene>
    <name evidence="5" type="ORF">Ga0061063_0926</name>
</gene>
<name>A0A0K6GTP1_9NEIS</name>
<proteinExistence type="predicted"/>